<dbReference type="PANTHER" id="PTHR22939:SF129">
    <property type="entry name" value="SERINE PROTEASE HTRA2, MITOCHONDRIAL"/>
    <property type="match status" value="1"/>
</dbReference>
<dbReference type="InterPro" id="IPR001940">
    <property type="entry name" value="Peptidase_S1C"/>
</dbReference>
<dbReference type="Pfam" id="PF13365">
    <property type="entry name" value="Trypsin_2"/>
    <property type="match status" value="1"/>
</dbReference>
<keyword evidence="4" id="KW-0732">Signal</keyword>
<comment type="caution">
    <text evidence="6">The sequence shown here is derived from an EMBL/GenBank/DDBJ whole genome shotgun (WGS) entry which is preliminary data.</text>
</comment>
<organism evidence="6 7">
    <name type="scientific">Candidatus Sungiibacteriota bacterium</name>
    <dbReference type="NCBI Taxonomy" id="2750080"/>
    <lineage>
        <taxon>Bacteria</taxon>
        <taxon>Candidatus Sungiibacteriota</taxon>
    </lineage>
</organism>
<dbReference type="GO" id="GO:0004252">
    <property type="term" value="F:serine-type endopeptidase activity"/>
    <property type="evidence" value="ECO:0007669"/>
    <property type="project" value="InterPro"/>
</dbReference>
<protein>
    <submittedName>
        <fullName evidence="6">Trypsin-like peptidase domain-containing protein</fullName>
    </submittedName>
</protein>
<dbReference type="PRINTS" id="PR00834">
    <property type="entry name" value="PROTEASES2C"/>
</dbReference>
<dbReference type="SUPFAM" id="SSF50156">
    <property type="entry name" value="PDZ domain-like"/>
    <property type="match status" value="1"/>
</dbReference>
<dbReference type="PANTHER" id="PTHR22939">
    <property type="entry name" value="SERINE PROTEASE FAMILY S1C HTRA-RELATED"/>
    <property type="match status" value="1"/>
</dbReference>
<evidence type="ECO:0000313" key="7">
    <source>
        <dbReference type="Proteomes" id="UP000724148"/>
    </source>
</evidence>
<sequence>MEKLTRQKFVILVGLVAFAAAAAGTALTFQYLENNFGDSVPGLDLGFLRGFKSGTGTTTEGEINERVLRQDELVVQTVARVAPAVVAIVAAKDVPVFEQYFVSPFGDDPFFKQFFGDRFQIPQERQKGTEKRQVSSGTGFIISPEGLIVTNKHVVADAEAEYTVFFNDGKKLSAKVLARDPLQDLAVLKVDRAGLPSLMLGDSASAKIGQTVIAIGNALGEFSNSVSVGVVSGLQRSITAFGRGIGSEDLTELIQTDAAINPGNSGGPLLNLRGEVIGMNTAIVEGAENIGFAIPVNKLKRSIASVQKTGRIIYPFLGVRYLTINENAAKTYNLSVSDGAWLKGDNQGPAVVPGSPADKAGLREGDIVVEINGQKLDQSHTLSSVLGGFGVGDSITLAYLHNGARQTTSVTLVERTQ</sequence>
<accession>A0A931SCR2</accession>
<dbReference type="GO" id="GO:0006508">
    <property type="term" value="P:proteolysis"/>
    <property type="evidence" value="ECO:0007669"/>
    <property type="project" value="UniProtKB-KW"/>
</dbReference>
<dbReference type="InterPro" id="IPR009003">
    <property type="entry name" value="Peptidase_S1_PA"/>
</dbReference>
<dbReference type="Proteomes" id="UP000724148">
    <property type="component" value="Unassembled WGS sequence"/>
</dbReference>
<feature type="signal peptide" evidence="4">
    <location>
        <begin position="1"/>
        <end position="22"/>
    </location>
</feature>
<dbReference type="AlphaFoldDB" id="A0A931SCR2"/>
<dbReference type="SUPFAM" id="SSF50494">
    <property type="entry name" value="Trypsin-like serine proteases"/>
    <property type="match status" value="1"/>
</dbReference>
<evidence type="ECO:0000256" key="1">
    <source>
        <dbReference type="ARBA" id="ARBA00010541"/>
    </source>
</evidence>
<name>A0A931SCR2_9BACT</name>
<proteinExistence type="inferred from homology"/>
<dbReference type="Gene3D" id="2.40.10.120">
    <property type="match status" value="1"/>
</dbReference>
<dbReference type="Gene3D" id="2.30.42.10">
    <property type="match status" value="1"/>
</dbReference>
<dbReference type="Pfam" id="PF13180">
    <property type="entry name" value="PDZ_2"/>
    <property type="match status" value="1"/>
</dbReference>
<dbReference type="PROSITE" id="PS50106">
    <property type="entry name" value="PDZ"/>
    <property type="match status" value="1"/>
</dbReference>
<feature type="chain" id="PRO_5036944113" evidence="4">
    <location>
        <begin position="23"/>
        <end position="417"/>
    </location>
</feature>
<comment type="similarity">
    <text evidence="1">Belongs to the peptidase S1C family.</text>
</comment>
<keyword evidence="3" id="KW-0378">Hydrolase</keyword>
<reference evidence="6" key="1">
    <citation type="submission" date="2020-07" db="EMBL/GenBank/DDBJ databases">
        <title>Huge and variable diversity of episymbiotic CPR bacteria and DPANN archaea in groundwater ecosystems.</title>
        <authorList>
            <person name="He C.Y."/>
            <person name="Keren R."/>
            <person name="Whittaker M."/>
            <person name="Farag I.F."/>
            <person name="Doudna J."/>
            <person name="Cate J.H.D."/>
            <person name="Banfield J.F."/>
        </authorList>
    </citation>
    <scope>NUCLEOTIDE SEQUENCE</scope>
    <source>
        <strain evidence="6">NC_groundwater_193_Ag_S-0.1um_51_7</strain>
    </source>
</reference>
<evidence type="ECO:0000259" key="5">
    <source>
        <dbReference type="PROSITE" id="PS50106"/>
    </source>
</evidence>
<evidence type="ECO:0000256" key="2">
    <source>
        <dbReference type="ARBA" id="ARBA00022670"/>
    </source>
</evidence>
<dbReference type="InterPro" id="IPR036034">
    <property type="entry name" value="PDZ_sf"/>
</dbReference>
<gene>
    <name evidence="6" type="ORF">HYT40_02290</name>
</gene>
<keyword evidence="2" id="KW-0645">Protease</keyword>
<evidence type="ECO:0000313" key="6">
    <source>
        <dbReference type="EMBL" id="MBI2096961.1"/>
    </source>
</evidence>
<evidence type="ECO:0000256" key="3">
    <source>
        <dbReference type="ARBA" id="ARBA00022801"/>
    </source>
</evidence>
<dbReference type="SMART" id="SM00228">
    <property type="entry name" value="PDZ"/>
    <property type="match status" value="1"/>
</dbReference>
<dbReference type="EMBL" id="JACOZA010000063">
    <property type="protein sequence ID" value="MBI2096961.1"/>
    <property type="molecule type" value="Genomic_DNA"/>
</dbReference>
<feature type="domain" description="PDZ" evidence="5">
    <location>
        <begin position="351"/>
        <end position="376"/>
    </location>
</feature>
<dbReference type="CDD" id="cd06779">
    <property type="entry name" value="cpPDZ_Deg_HtrA-like"/>
    <property type="match status" value="1"/>
</dbReference>
<dbReference type="InterPro" id="IPR001478">
    <property type="entry name" value="PDZ"/>
</dbReference>
<evidence type="ECO:0000256" key="4">
    <source>
        <dbReference type="SAM" id="SignalP"/>
    </source>
</evidence>